<name>A0A6J1D5Z7_MOMCH</name>
<dbReference type="GeneID" id="111017941"/>
<dbReference type="GO" id="GO:0005634">
    <property type="term" value="C:nucleus"/>
    <property type="evidence" value="ECO:0007669"/>
    <property type="project" value="UniProtKB-SubCell"/>
</dbReference>
<feature type="short sequence motif" description="VHIID" evidence="5">
    <location>
        <begin position="234"/>
        <end position="238"/>
    </location>
</feature>
<organism evidence="7 8">
    <name type="scientific">Momordica charantia</name>
    <name type="common">Bitter gourd</name>
    <name type="synonym">Balsam pear</name>
    <dbReference type="NCBI Taxonomy" id="3673"/>
    <lineage>
        <taxon>Eukaryota</taxon>
        <taxon>Viridiplantae</taxon>
        <taxon>Streptophyta</taxon>
        <taxon>Embryophyta</taxon>
        <taxon>Tracheophyta</taxon>
        <taxon>Spermatophyta</taxon>
        <taxon>Magnoliopsida</taxon>
        <taxon>eudicotyledons</taxon>
        <taxon>Gunneridae</taxon>
        <taxon>Pentapetalae</taxon>
        <taxon>rosids</taxon>
        <taxon>fabids</taxon>
        <taxon>Cucurbitales</taxon>
        <taxon>Cucurbitaceae</taxon>
        <taxon>Momordiceae</taxon>
        <taxon>Momordica</taxon>
    </lineage>
</organism>
<evidence type="ECO:0000313" key="7">
    <source>
        <dbReference type="Proteomes" id="UP000504603"/>
    </source>
</evidence>
<dbReference type="Pfam" id="PF03514">
    <property type="entry name" value="GRAS"/>
    <property type="match status" value="1"/>
</dbReference>
<gene>
    <name evidence="8" type="primary">LOC111017941</name>
</gene>
<evidence type="ECO:0000256" key="4">
    <source>
        <dbReference type="ARBA" id="ARBA00023242"/>
    </source>
</evidence>
<protein>
    <submittedName>
        <fullName evidence="8">Protein SHORT-ROOT-like isoform X1</fullName>
    </submittedName>
</protein>
<keyword evidence="2" id="KW-0805">Transcription regulation</keyword>
<feature type="region of interest" description="Disordered" evidence="6">
    <location>
        <begin position="69"/>
        <end position="98"/>
    </location>
</feature>
<comment type="caution">
    <text evidence="5">Lacks conserved residue(s) required for the propagation of feature annotation.</text>
</comment>
<dbReference type="PROSITE" id="PS50985">
    <property type="entry name" value="GRAS"/>
    <property type="match status" value="1"/>
</dbReference>
<sequence>MDALFFRQQQLVSDVQSYSNSTRNDVVVNSSSSFENSATDRDRNQNPYFLDQPTQECFSSLSVTEDEDHDHFSAASSSNHYRHPPHPHTATVSTTSIGTATPTDQRFSHFIKDLNFKFSDNWASELLLQTAIAITDNNTSRIQQFMWMLNELGSPYGDTNQKLAFYFLQAMFSRVIDSGDRCYRSLVAVSEKRSCFELTRRIELKFQEMSPWMTFGHVASNGAIMEAFEGERKLHIIDISNSFCTQWPTLLEALATRSNAEIPHLKLTMLITAKSNTTLESQKVRNFTRSHKFSNKNLLSQFYYVFYRQEIKEIKKKDRREIFF</sequence>
<keyword evidence="4" id="KW-0539">Nucleus</keyword>
<evidence type="ECO:0000256" key="2">
    <source>
        <dbReference type="ARBA" id="ARBA00023015"/>
    </source>
</evidence>
<dbReference type="Proteomes" id="UP000504603">
    <property type="component" value="Unplaced"/>
</dbReference>
<comment type="similarity">
    <text evidence="5">Belongs to the GRAS family.</text>
</comment>
<dbReference type="OrthoDB" id="1913536at2759"/>
<dbReference type="KEGG" id="mcha:111017941"/>
<evidence type="ECO:0000256" key="1">
    <source>
        <dbReference type="ARBA" id="ARBA00004123"/>
    </source>
</evidence>
<keyword evidence="7" id="KW-1185">Reference proteome</keyword>
<evidence type="ECO:0000313" key="8">
    <source>
        <dbReference type="RefSeq" id="XP_022149530.1"/>
    </source>
</evidence>
<accession>A0A6J1D5Z7</accession>
<proteinExistence type="inferred from homology"/>
<dbReference type="InterPro" id="IPR005202">
    <property type="entry name" value="TF_GRAS"/>
</dbReference>
<evidence type="ECO:0000256" key="6">
    <source>
        <dbReference type="SAM" id="MobiDB-lite"/>
    </source>
</evidence>
<evidence type="ECO:0000256" key="5">
    <source>
        <dbReference type="PROSITE-ProRule" id="PRU01191"/>
    </source>
</evidence>
<dbReference type="RefSeq" id="XP_022149530.1">
    <property type="nucleotide sequence ID" value="XM_022293838.1"/>
</dbReference>
<dbReference type="AlphaFoldDB" id="A0A6J1D5Z7"/>
<evidence type="ECO:0000256" key="3">
    <source>
        <dbReference type="ARBA" id="ARBA00023163"/>
    </source>
</evidence>
<comment type="subcellular location">
    <subcellularLocation>
        <location evidence="1">Nucleus</location>
    </subcellularLocation>
</comment>
<keyword evidence="3" id="KW-0804">Transcription</keyword>
<reference evidence="8" key="1">
    <citation type="submission" date="2025-08" db="UniProtKB">
        <authorList>
            <consortium name="RefSeq"/>
        </authorList>
    </citation>
    <scope>IDENTIFICATION</scope>
    <source>
        <strain evidence="8">OHB3-1</strain>
    </source>
</reference>
<dbReference type="PANTHER" id="PTHR31636">
    <property type="entry name" value="OSJNBA0084A10.13 PROTEIN-RELATED"/>
    <property type="match status" value="1"/>
</dbReference>